<dbReference type="RefSeq" id="WP_162621237.1">
    <property type="nucleotide sequence ID" value="NZ_BMQG01000023.1"/>
</dbReference>
<dbReference type="EMBL" id="BMQG01000023">
    <property type="protein sequence ID" value="GGM57651.1"/>
    <property type="molecule type" value="Genomic_DNA"/>
</dbReference>
<dbReference type="SUPFAM" id="SSF48371">
    <property type="entry name" value="ARM repeat"/>
    <property type="match status" value="1"/>
</dbReference>
<organism evidence="1 2">
    <name type="scientific">Deinococcus arenae</name>
    <dbReference type="NCBI Taxonomy" id="1452751"/>
    <lineage>
        <taxon>Bacteria</taxon>
        <taxon>Thermotogati</taxon>
        <taxon>Deinococcota</taxon>
        <taxon>Deinococci</taxon>
        <taxon>Deinococcales</taxon>
        <taxon>Deinococcaceae</taxon>
        <taxon>Deinococcus</taxon>
    </lineage>
</organism>
<dbReference type="InterPro" id="IPR011989">
    <property type="entry name" value="ARM-like"/>
</dbReference>
<proteinExistence type="predicted"/>
<dbReference type="InterPro" id="IPR004830">
    <property type="entry name" value="LRR_variant"/>
</dbReference>
<dbReference type="AlphaFoldDB" id="A0A8H9GSC1"/>
<keyword evidence="2" id="KW-1185">Reference proteome</keyword>
<evidence type="ECO:0000313" key="2">
    <source>
        <dbReference type="Proteomes" id="UP000600547"/>
    </source>
</evidence>
<dbReference type="InterPro" id="IPR016024">
    <property type="entry name" value="ARM-type_fold"/>
</dbReference>
<evidence type="ECO:0000313" key="1">
    <source>
        <dbReference type="EMBL" id="GGM57651.1"/>
    </source>
</evidence>
<dbReference type="Gene3D" id="1.25.10.10">
    <property type="entry name" value="Leucine-rich Repeat Variant"/>
    <property type="match status" value="1"/>
</dbReference>
<name>A0A8H9GSC1_9DEIO</name>
<accession>A0A8H9GSC1</accession>
<sequence>MAGEAEPLPPTDLLTARTPAAELTVLASHPEAEVRARVARHPNTPASVLGALTPEFPQEVLANPALPLLRLADPHLLRGWPDAAFHALLRRPDIPAWVRTHLIRHGRTELLIPLAQHAALTEAEILTLARHAAWLVRARIAARPALPPDLLAALATDPDYGVRLAVASRPSLPEDVARTLREDPSRFVRQVLGQTREPAPPVDRPV</sequence>
<reference evidence="2" key="1">
    <citation type="journal article" date="2019" name="Int. J. Syst. Evol. Microbiol.">
        <title>The Global Catalogue of Microorganisms (GCM) 10K type strain sequencing project: providing services to taxonomists for standard genome sequencing and annotation.</title>
        <authorList>
            <consortium name="The Broad Institute Genomics Platform"/>
            <consortium name="The Broad Institute Genome Sequencing Center for Infectious Disease"/>
            <person name="Wu L."/>
            <person name="Ma J."/>
        </authorList>
    </citation>
    <scope>NUCLEOTIDE SEQUENCE [LARGE SCALE GENOMIC DNA]</scope>
    <source>
        <strain evidence="2">JCM 31047</strain>
    </source>
</reference>
<gene>
    <name evidence="1" type="ORF">GCM10008956_36630</name>
</gene>
<dbReference type="Proteomes" id="UP000600547">
    <property type="component" value="Unassembled WGS sequence"/>
</dbReference>
<dbReference type="Pfam" id="PF01816">
    <property type="entry name" value="LRV"/>
    <property type="match status" value="1"/>
</dbReference>
<comment type="caution">
    <text evidence="1">The sequence shown here is derived from an EMBL/GenBank/DDBJ whole genome shotgun (WGS) entry which is preliminary data.</text>
</comment>
<protein>
    <recommendedName>
        <fullName evidence="3">Leucine rich repeat variant</fullName>
    </recommendedName>
</protein>
<evidence type="ECO:0008006" key="3">
    <source>
        <dbReference type="Google" id="ProtNLM"/>
    </source>
</evidence>